<dbReference type="AlphaFoldDB" id="A0A653CEV1"/>
<gene>
    <name evidence="2" type="ORF">CALMAC_LOCUS8505</name>
</gene>
<dbReference type="PANTHER" id="PTHR13271">
    <property type="entry name" value="UNCHARACTERIZED PUTATIVE METHYLTRANSFERASE"/>
    <property type="match status" value="1"/>
</dbReference>
<reference evidence="2 3" key="1">
    <citation type="submission" date="2019-01" db="EMBL/GenBank/DDBJ databases">
        <authorList>
            <person name="Sayadi A."/>
        </authorList>
    </citation>
    <scope>NUCLEOTIDE SEQUENCE [LARGE SCALE GENOMIC DNA]</scope>
</reference>
<dbReference type="SUPFAM" id="SSF82199">
    <property type="entry name" value="SET domain"/>
    <property type="match status" value="1"/>
</dbReference>
<evidence type="ECO:0000313" key="2">
    <source>
        <dbReference type="EMBL" id="VEN46398.1"/>
    </source>
</evidence>
<proteinExistence type="predicted"/>
<dbReference type="InterPro" id="IPR046341">
    <property type="entry name" value="SET_dom_sf"/>
</dbReference>
<dbReference type="PANTHER" id="PTHR13271:SF151">
    <property type="entry name" value="SET DOMAIN-CONTAINING PROTEIN 4"/>
    <property type="match status" value="1"/>
</dbReference>
<evidence type="ECO:0000259" key="1">
    <source>
        <dbReference type="PROSITE" id="PS50280"/>
    </source>
</evidence>
<dbReference type="InterPro" id="IPR044429">
    <property type="entry name" value="SETD4_SET"/>
</dbReference>
<dbReference type="PROSITE" id="PS50280">
    <property type="entry name" value="SET"/>
    <property type="match status" value="1"/>
</dbReference>
<dbReference type="Pfam" id="PF00856">
    <property type="entry name" value="SET"/>
    <property type="match status" value="1"/>
</dbReference>
<accession>A0A653CEV1</accession>
<dbReference type="Proteomes" id="UP000410492">
    <property type="component" value="Unassembled WGS sequence"/>
</dbReference>
<keyword evidence="3" id="KW-1185">Reference proteome</keyword>
<organism evidence="2 3">
    <name type="scientific">Callosobruchus maculatus</name>
    <name type="common">Southern cowpea weevil</name>
    <name type="synonym">Pulse bruchid</name>
    <dbReference type="NCBI Taxonomy" id="64391"/>
    <lineage>
        <taxon>Eukaryota</taxon>
        <taxon>Metazoa</taxon>
        <taxon>Ecdysozoa</taxon>
        <taxon>Arthropoda</taxon>
        <taxon>Hexapoda</taxon>
        <taxon>Insecta</taxon>
        <taxon>Pterygota</taxon>
        <taxon>Neoptera</taxon>
        <taxon>Endopterygota</taxon>
        <taxon>Coleoptera</taxon>
        <taxon>Polyphaga</taxon>
        <taxon>Cucujiformia</taxon>
        <taxon>Chrysomeloidea</taxon>
        <taxon>Chrysomelidae</taxon>
        <taxon>Bruchinae</taxon>
        <taxon>Bruchini</taxon>
        <taxon>Callosobruchus</taxon>
    </lineage>
</organism>
<dbReference type="GO" id="GO:0016279">
    <property type="term" value="F:protein-lysine N-methyltransferase activity"/>
    <property type="evidence" value="ECO:0007669"/>
    <property type="project" value="InterPro"/>
</dbReference>
<dbReference type="InterPro" id="IPR050600">
    <property type="entry name" value="SETD3_SETD6_MTase"/>
</dbReference>
<feature type="domain" description="SET" evidence="1">
    <location>
        <begin position="40"/>
        <end position="262"/>
    </location>
</feature>
<protein>
    <recommendedName>
        <fullName evidence="1">SET domain-containing protein</fullName>
    </recommendedName>
</protein>
<dbReference type="CDD" id="cd19177">
    <property type="entry name" value="SET_SETD4"/>
    <property type="match status" value="1"/>
</dbReference>
<dbReference type="InterPro" id="IPR001214">
    <property type="entry name" value="SET_dom"/>
</dbReference>
<dbReference type="OrthoDB" id="341421at2759"/>
<evidence type="ECO:0000313" key="3">
    <source>
        <dbReference type="Proteomes" id="UP000410492"/>
    </source>
</evidence>
<name>A0A653CEV1_CALMS</name>
<dbReference type="EMBL" id="CAACVG010007641">
    <property type="protein sequence ID" value="VEN46398.1"/>
    <property type="molecule type" value="Genomic_DNA"/>
</dbReference>
<sequence length="422" mass="49746">MGRTYRRRRLRIKAPGTLENTTDCVQLKQWLARHGWKNETQLQLRDFMYTGRGVCSRKSINVNDILISVPYQLMVTYKTIQTDLLSHMPPLCEPLKIQELLAIFLMIEVKNKKSFWKEYIESLPQDLPALPWLTTESEMSFYPNDIQKISKQCYENYKDGLERVKKSLPDWGFDDESFKWAYVLVNTRAVYVDPNELKIEGDYSKALLDEPNMALCPFLDMFNHDFNANTEAFLDYQDRQLVYQLRTLSEYKKYDQIFISYGPHNNCKLLMEYGFFIPGNVYDVVDFNMGMVMEVLGVQIDQRQYKFIKEHSLDEKLYIGYDTLSFNLKGFIFVCLSNNCKNFSEVIFGDRYPQGFSLRLKSIADELLDYKIILYKEDCEKFRSFEGSDTTNNRCTSIIMNFLEHRVKFILDLKKMFAGEAV</sequence>
<dbReference type="Gene3D" id="3.90.1410.10">
    <property type="entry name" value="set domain protein methyltransferase, domain 1"/>
    <property type="match status" value="1"/>
</dbReference>